<reference evidence="1" key="1">
    <citation type="submission" date="2025-05" db="UniProtKB">
        <authorList>
            <consortium name="RefSeq"/>
        </authorList>
    </citation>
    <scope>NUCLEOTIDE SEQUENCE [LARGE SCALE GENOMIC DNA]</scope>
</reference>
<evidence type="ECO:0000313" key="1">
    <source>
        <dbReference type="Proteomes" id="UP001652582"/>
    </source>
</evidence>
<organism evidence="1 2">
    <name type="scientific">Bicyclus anynana</name>
    <name type="common">Squinting bush brown butterfly</name>
    <dbReference type="NCBI Taxonomy" id="110368"/>
    <lineage>
        <taxon>Eukaryota</taxon>
        <taxon>Metazoa</taxon>
        <taxon>Ecdysozoa</taxon>
        <taxon>Arthropoda</taxon>
        <taxon>Hexapoda</taxon>
        <taxon>Insecta</taxon>
        <taxon>Pterygota</taxon>
        <taxon>Neoptera</taxon>
        <taxon>Endopterygota</taxon>
        <taxon>Lepidoptera</taxon>
        <taxon>Glossata</taxon>
        <taxon>Ditrysia</taxon>
        <taxon>Papilionoidea</taxon>
        <taxon>Nymphalidae</taxon>
        <taxon>Satyrinae</taxon>
        <taxon>Satyrini</taxon>
        <taxon>Mycalesina</taxon>
        <taxon>Bicyclus</taxon>
    </lineage>
</organism>
<dbReference type="GeneID" id="112049099"/>
<reference evidence="2" key="2">
    <citation type="submission" date="2025-08" db="UniProtKB">
        <authorList>
            <consortium name="RefSeq"/>
        </authorList>
    </citation>
    <scope>IDENTIFICATION</scope>
</reference>
<keyword evidence="1" id="KW-1185">Reference proteome</keyword>
<sequence length="189" mass="22176">MNFEVDRYSSAWAHIALCADLTWASEPPDEFIVANQRLWTQHCHVSQVLQDSATETSQCVQNHCEHSDKQALVQSQDNGGCSCRRSVKDVIPESRLAQFYGNFYYDDTRENCYTCANDKHNLRGCNSHGCDHTDLTECWMLPEVDYWFRKLVDDTTDRSMVPRRRRQYKILPDDDLCVHWLHLSLFMYL</sequence>
<dbReference type="RefSeq" id="XP_052741430.1">
    <property type="nucleotide sequence ID" value="XM_052885470.1"/>
</dbReference>
<name>A0ABM3LQW4_BICAN</name>
<accession>A0ABM3LQW4</accession>
<protein>
    <submittedName>
        <fullName evidence="2">Uncharacterized protein LOC112049099</fullName>
    </submittedName>
</protein>
<evidence type="ECO:0000313" key="2">
    <source>
        <dbReference type="RefSeq" id="XP_052741430.1"/>
    </source>
</evidence>
<dbReference type="Proteomes" id="UP001652582">
    <property type="component" value="Chromosome 2"/>
</dbReference>
<gene>
    <name evidence="2" type="primary">LOC112049099</name>
</gene>
<proteinExistence type="predicted"/>